<keyword evidence="2" id="KW-1185">Reference proteome</keyword>
<feature type="compositionally biased region" description="Polar residues" evidence="1">
    <location>
        <begin position="50"/>
        <end position="60"/>
    </location>
</feature>
<proteinExistence type="predicted"/>
<organism evidence="2 3">
    <name type="scientific">Haemonchus contortus</name>
    <name type="common">Barber pole worm</name>
    <dbReference type="NCBI Taxonomy" id="6289"/>
    <lineage>
        <taxon>Eukaryota</taxon>
        <taxon>Metazoa</taxon>
        <taxon>Ecdysozoa</taxon>
        <taxon>Nematoda</taxon>
        <taxon>Chromadorea</taxon>
        <taxon>Rhabditida</taxon>
        <taxon>Rhabditina</taxon>
        <taxon>Rhabditomorpha</taxon>
        <taxon>Strongyloidea</taxon>
        <taxon>Trichostrongylidae</taxon>
        <taxon>Haemonchus</taxon>
    </lineage>
</organism>
<dbReference type="AlphaFoldDB" id="A0A7I4Y1G0"/>
<feature type="region of interest" description="Disordered" evidence="1">
    <location>
        <begin position="14"/>
        <end position="81"/>
    </location>
</feature>
<reference evidence="3" key="1">
    <citation type="submission" date="2020-12" db="UniProtKB">
        <authorList>
            <consortium name="WormBaseParasite"/>
        </authorList>
    </citation>
    <scope>IDENTIFICATION</scope>
    <source>
        <strain evidence="3">MHco3</strain>
    </source>
</reference>
<evidence type="ECO:0000313" key="3">
    <source>
        <dbReference type="WBParaSite" id="HCON_00038940-00001"/>
    </source>
</evidence>
<name>A0A7I4Y1G0_HAECO</name>
<accession>A0A7I4Y1G0</accession>
<protein>
    <submittedName>
        <fullName evidence="3">Uncharacterized protein</fullName>
    </submittedName>
</protein>
<evidence type="ECO:0000313" key="2">
    <source>
        <dbReference type="Proteomes" id="UP000025227"/>
    </source>
</evidence>
<dbReference type="WBParaSite" id="HCON_00038940-00001">
    <property type="protein sequence ID" value="HCON_00038940-00001"/>
    <property type="gene ID" value="HCON_00038940"/>
</dbReference>
<sequence>MTWPADVQVSAFILPDESATDQPTRRDVESSVGLSGYRPGTPTRDHECTSPLSPRTSPPQKNYLIGTGQTGVPPRASTDQMTQRSYFENDWKIKSQTSILISIMKFKCLSIKLPVDGRNHLRHQLVIDTTLLHDVN</sequence>
<dbReference type="Proteomes" id="UP000025227">
    <property type="component" value="Unplaced"/>
</dbReference>
<evidence type="ECO:0000256" key="1">
    <source>
        <dbReference type="SAM" id="MobiDB-lite"/>
    </source>
</evidence>